<organism evidence="2 3">
    <name type="scientific">Kwoniella heveanensis BCC8398</name>
    <dbReference type="NCBI Taxonomy" id="1296120"/>
    <lineage>
        <taxon>Eukaryota</taxon>
        <taxon>Fungi</taxon>
        <taxon>Dikarya</taxon>
        <taxon>Basidiomycota</taxon>
        <taxon>Agaricomycotina</taxon>
        <taxon>Tremellomycetes</taxon>
        <taxon>Tremellales</taxon>
        <taxon>Cryptococcaceae</taxon>
        <taxon>Kwoniella</taxon>
    </lineage>
</organism>
<feature type="compositionally biased region" description="Polar residues" evidence="1">
    <location>
        <begin position="45"/>
        <end position="61"/>
    </location>
</feature>
<feature type="region of interest" description="Disordered" evidence="1">
    <location>
        <begin position="1"/>
        <end position="108"/>
    </location>
</feature>
<evidence type="ECO:0000256" key="1">
    <source>
        <dbReference type="SAM" id="MobiDB-lite"/>
    </source>
</evidence>
<evidence type="ECO:0000313" key="3">
    <source>
        <dbReference type="Proteomes" id="UP000092666"/>
    </source>
</evidence>
<dbReference type="Proteomes" id="UP000092666">
    <property type="component" value="Unassembled WGS sequence"/>
</dbReference>
<feature type="region of interest" description="Disordered" evidence="1">
    <location>
        <begin position="135"/>
        <end position="155"/>
    </location>
</feature>
<sequence>MAEKRTHAHLSAASHKATVDKEGNPIRQRSGATSVASDASEAGGSRNSPKTGESPLSQPSQGFFEDALGGDGVGENYSGIGDLSPAYFKAESSSPSASSQPRPSHGPAITVQDSEYVKANNDFNFDDFTAQFSGNSPAKSDLGGGRLSRSPHSQIDWDQFGVEVAQGSERSPRETDRSTHDELHFLDFGTGEAPSGPLRKLSISPSPASGRPRSDVATTIAADTAFGEGLKAQTGSAYLYESDLDKAELEAFSAHGIKRPDPVPAYSYDTRDTILSDLDKAQLKDFSEYIVKELASKSARNLTTCLTHELAQTACPSWPTERGYTFACGTARDNRATAHWLDALNRHAQTIPSMCHPFNDQDAQTINFTREVEQEFGPDFRRNRPSLSDGDEPSKVLMASLRETRGIQHRAIPWHPVFHEQSAKGIPTEATLSTATSGTAAGLISEEDQINWAIAQSLKSNGGGGSSSKG</sequence>
<dbReference type="AlphaFoldDB" id="A0A1B9H286"/>
<evidence type="ECO:0000313" key="2">
    <source>
        <dbReference type="EMBL" id="OCF37383.1"/>
    </source>
</evidence>
<feature type="region of interest" description="Disordered" evidence="1">
    <location>
        <begin position="186"/>
        <end position="215"/>
    </location>
</feature>
<feature type="compositionally biased region" description="Low complexity" evidence="1">
    <location>
        <begin position="92"/>
        <end position="103"/>
    </location>
</feature>
<proteinExistence type="predicted"/>
<reference evidence="3" key="2">
    <citation type="submission" date="2013-12" db="EMBL/GenBank/DDBJ databases">
        <title>Evolution of pathogenesis and genome organization in the Tremellales.</title>
        <authorList>
            <person name="Cuomo C."/>
            <person name="Litvintseva A."/>
            <person name="Heitman J."/>
            <person name="Chen Y."/>
            <person name="Sun S."/>
            <person name="Springer D."/>
            <person name="Dromer F."/>
            <person name="Young S."/>
            <person name="Zeng Q."/>
            <person name="Chapman S."/>
            <person name="Gujja S."/>
            <person name="Saif S."/>
            <person name="Birren B."/>
        </authorList>
    </citation>
    <scope>NUCLEOTIDE SEQUENCE [LARGE SCALE GENOMIC DNA]</scope>
    <source>
        <strain evidence="3">BCC8398</strain>
    </source>
</reference>
<accession>A0A1B9H286</accession>
<dbReference type="EMBL" id="KV700122">
    <property type="protein sequence ID" value="OCF37383.1"/>
    <property type="molecule type" value="Genomic_DNA"/>
</dbReference>
<keyword evidence="3" id="KW-1185">Reference proteome</keyword>
<protein>
    <submittedName>
        <fullName evidence="2">Uncharacterized protein</fullName>
    </submittedName>
</protein>
<gene>
    <name evidence="2" type="ORF">I316_00504</name>
</gene>
<name>A0A1B9H286_9TREE</name>
<reference evidence="2 3" key="1">
    <citation type="submission" date="2013-07" db="EMBL/GenBank/DDBJ databases">
        <title>The Genome Sequence of Cryptococcus heveanensis BCC8398.</title>
        <authorList>
            <consortium name="The Broad Institute Genome Sequencing Platform"/>
            <person name="Cuomo C."/>
            <person name="Litvintseva A."/>
            <person name="Chen Y."/>
            <person name="Heitman J."/>
            <person name="Sun S."/>
            <person name="Springer D."/>
            <person name="Dromer F."/>
            <person name="Young S.K."/>
            <person name="Zeng Q."/>
            <person name="Gargeya S."/>
            <person name="Fitzgerald M."/>
            <person name="Abouelleil A."/>
            <person name="Alvarado L."/>
            <person name="Berlin A.M."/>
            <person name="Chapman S.B."/>
            <person name="Dewar J."/>
            <person name="Goldberg J."/>
            <person name="Griggs A."/>
            <person name="Gujja S."/>
            <person name="Hansen M."/>
            <person name="Howarth C."/>
            <person name="Imamovic A."/>
            <person name="Larimer J."/>
            <person name="McCowan C."/>
            <person name="Murphy C."/>
            <person name="Pearson M."/>
            <person name="Priest M."/>
            <person name="Roberts A."/>
            <person name="Saif S."/>
            <person name="Shea T."/>
            <person name="Sykes S."/>
            <person name="Wortman J."/>
            <person name="Nusbaum C."/>
            <person name="Birren B."/>
        </authorList>
    </citation>
    <scope>NUCLEOTIDE SEQUENCE [LARGE SCALE GENOMIC DNA]</scope>
    <source>
        <strain evidence="2 3">BCC8398</strain>
    </source>
</reference>